<comment type="caution">
    <text evidence="2">The sequence shown here is derived from an EMBL/GenBank/DDBJ whole genome shotgun (WGS) entry which is preliminary data.</text>
</comment>
<evidence type="ECO:0000313" key="3">
    <source>
        <dbReference type="Proteomes" id="UP000276232"/>
    </source>
</evidence>
<dbReference type="RefSeq" id="WP_123378455.1">
    <property type="nucleotide sequence ID" value="NZ_RJKN01000001.1"/>
</dbReference>
<dbReference type="PANTHER" id="PTHR36115:SF6">
    <property type="entry name" value="PROLINE-RICH ANTIGEN HOMOLOG"/>
    <property type="match status" value="1"/>
</dbReference>
<keyword evidence="1" id="KW-0812">Transmembrane</keyword>
<dbReference type="PIRSF" id="PIRSF021697">
    <property type="entry name" value="UCP021697"/>
    <property type="match status" value="1"/>
</dbReference>
<gene>
    <name evidence="2" type="ORF">EDC03_0347</name>
</gene>
<keyword evidence="1" id="KW-1133">Transmembrane helix</keyword>
<name>A0A3N1HTQ1_9ACTN</name>
<keyword evidence="1" id="KW-0472">Membrane</keyword>
<dbReference type="PANTHER" id="PTHR36115">
    <property type="entry name" value="PROLINE-RICH ANTIGEN HOMOLOG-RELATED"/>
    <property type="match status" value="1"/>
</dbReference>
<dbReference type="AlphaFoldDB" id="A0A3N1HTQ1"/>
<sequence>MPSSPPLPPADGADWPGSGLGLPKAGTRSLARVGRRVAGVVVDWLLALLVTEALLGGDPWVVLLVFGVLHAVGVATLGGSPGHLLLGMRVVRADLGWAGPLRALGRAVLLCLVVPAVIWDTDSRGLHDRLVGTVLLRR</sequence>
<dbReference type="Proteomes" id="UP000276232">
    <property type="component" value="Unassembled WGS sequence"/>
</dbReference>
<evidence type="ECO:0000256" key="1">
    <source>
        <dbReference type="SAM" id="Phobius"/>
    </source>
</evidence>
<dbReference type="InterPro" id="IPR016795">
    <property type="entry name" value="UCP021697"/>
</dbReference>
<evidence type="ECO:0000313" key="2">
    <source>
        <dbReference type="EMBL" id="ROP45742.1"/>
    </source>
</evidence>
<feature type="transmembrane region" description="Helical" evidence="1">
    <location>
        <begin position="61"/>
        <end position="80"/>
    </location>
</feature>
<proteinExistence type="predicted"/>
<dbReference type="EMBL" id="RJKN01000001">
    <property type="protein sequence ID" value="ROP45742.1"/>
    <property type="molecule type" value="Genomic_DNA"/>
</dbReference>
<dbReference type="InterPro" id="IPR051791">
    <property type="entry name" value="Pra-immunoreactive"/>
</dbReference>
<keyword evidence="3" id="KW-1185">Reference proteome</keyword>
<reference evidence="2 3" key="1">
    <citation type="journal article" date="2015" name="Stand. Genomic Sci.">
        <title>Genomic Encyclopedia of Bacterial and Archaeal Type Strains, Phase III: the genomes of soil and plant-associated and newly described type strains.</title>
        <authorList>
            <person name="Whitman W.B."/>
            <person name="Woyke T."/>
            <person name="Klenk H.P."/>
            <person name="Zhou Y."/>
            <person name="Lilburn T.G."/>
            <person name="Beck B.J."/>
            <person name="De Vos P."/>
            <person name="Vandamme P."/>
            <person name="Eisen J.A."/>
            <person name="Garrity G."/>
            <person name="Hugenholtz P."/>
            <person name="Kyrpides N.C."/>
        </authorList>
    </citation>
    <scope>NUCLEOTIDE SEQUENCE [LARGE SCALE GENOMIC DNA]</scope>
    <source>
        <strain evidence="2 3">CECT 7306</strain>
    </source>
</reference>
<protein>
    <submittedName>
        <fullName evidence="2">RDD family protein</fullName>
    </submittedName>
</protein>
<dbReference type="InParanoid" id="A0A3N1HTQ1"/>
<dbReference type="OrthoDB" id="5187110at2"/>
<accession>A0A3N1HTQ1</accession>
<organism evidence="2 3">
    <name type="scientific">Pseudokineococcus lusitanus</name>
    <dbReference type="NCBI Taxonomy" id="763993"/>
    <lineage>
        <taxon>Bacteria</taxon>
        <taxon>Bacillati</taxon>
        <taxon>Actinomycetota</taxon>
        <taxon>Actinomycetes</taxon>
        <taxon>Kineosporiales</taxon>
        <taxon>Kineosporiaceae</taxon>
        <taxon>Pseudokineococcus</taxon>
    </lineage>
</organism>